<keyword evidence="3" id="KW-1185">Reference proteome</keyword>
<protein>
    <submittedName>
        <fullName evidence="2">Type IV pilus biogenesis/stability protein PilW</fullName>
    </submittedName>
</protein>
<evidence type="ECO:0000256" key="1">
    <source>
        <dbReference type="SAM" id="SignalP"/>
    </source>
</evidence>
<feature type="chain" id="PRO_5045704619" evidence="1">
    <location>
        <begin position="27"/>
        <end position="271"/>
    </location>
</feature>
<evidence type="ECO:0000313" key="2">
    <source>
        <dbReference type="EMBL" id="BCT93786.1"/>
    </source>
</evidence>
<dbReference type="Gene3D" id="1.25.40.10">
    <property type="entry name" value="Tetratricopeptide repeat domain"/>
    <property type="match status" value="1"/>
</dbReference>
<dbReference type="Pfam" id="PF13432">
    <property type="entry name" value="TPR_16"/>
    <property type="match status" value="1"/>
</dbReference>
<gene>
    <name evidence="2" type="primary">pilF</name>
    <name evidence="2" type="ORF">LYSCAS_28100</name>
</gene>
<keyword evidence="1" id="KW-0732">Signal</keyword>
<sequence>MRPRKALALLLLLALAGAGCSRVALFKTDPSRKDFDRVAEPVEVHDTAASRERDTARLAADRSQQKLLEGDLDAAEAQANKALKADPKLADAYTLLAVIADRRGNSALAGTQYMRAAELDPSGATLNNYGTWLCTNGRAAESLPWFDKALQDPSYRSRTSAMANAGKCTLDAGRPLDAEQMLRATLQMDPNDPVALGTMASIAFRAGRYMEARAFSERRLAAAAVTPEALQLASQIEDKLGDSAASARYVRRLREEFPGVAQGNAGGSKAP</sequence>
<organism evidence="2 3">
    <name type="scientific">Noviluteimonas caseinilytica</name>
    <dbReference type="NCBI Taxonomy" id="2675101"/>
    <lineage>
        <taxon>Bacteria</taxon>
        <taxon>Pseudomonadati</taxon>
        <taxon>Pseudomonadota</taxon>
        <taxon>Gammaproteobacteria</taxon>
        <taxon>Lysobacterales</taxon>
        <taxon>Lysobacteraceae</taxon>
        <taxon>Noviluteimonas</taxon>
    </lineage>
</organism>
<dbReference type="Pfam" id="PF14559">
    <property type="entry name" value="TPR_19"/>
    <property type="match status" value="1"/>
</dbReference>
<accession>A0ABM7Q8N1</accession>
<evidence type="ECO:0000313" key="3">
    <source>
        <dbReference type="Proteomes" id="UP000681317"/>
    </source>
</evidence>
<proteinExistence type="predicted"/>
<dbReference type="PROSITE" id="PS51257">
    <property type="entry name" value="PROKAR_LIPOPROTEIN"/>
    <property type="match status" value="1"/>
</dbReference>
<dbReference type="InterPro" id="IPR011990">
    <property type="entry name" value="TPR-like_helical_dom_sf"/>
</dbReference>
<reference evidence="2 3" key="1">
    <citation type="submission" date="2021-03" db="EMBL/GenBank/DDBJ databases">
        <title>Complete Genome Sequences of Two Lysobacter Strains Isolated from Sea Water (Lysobacter caseinilyticus) and Soil (Lysobacter helvus) in South Korea.</title>
        <authorList>
            <person name="Watanabe Y."/>
            <person name="Arakawa K."/>
        </authorList>
    </citation>
    <scope>NUCLEOTIDE SEQUENCE [LARGE SCALE GENOMIC DNA]</scope>
    <source>
        <strain evidence="2 3">KVB24</strain>
    </source>
</reference>
<dbReference type="Proteomes" id="UP000681317">
    <property type="component" value="Chromosome"/>
</dbReference>
<dbReference type="EMBL" id="AP024545">
    <property type="protein sequence ID" value="BCT93786.1"/>
    <property type="molecule type" value="Genomic_DNA"/>
</dbReference>
<dbReference type="SUPFAM" id="SSF48452">
    <property type="entry name" value="TPR-like"/>
    <property type="match status" value="1"/>
</dbReference>
<name>A0ABM7Q8N1_9GAMM</name>
<feature type="signal peptide" evidence="1">
    <location>
        <begin position="1"/>
        <end position="26"/>
    </location>
</feature>